<comment type="caution">
    <text evidence="2">The sequence shown here is derived from an EMBL/GenBank/DDBJ whole genome shotgun (WGS) entry which is preliminary data.</text>
</comment>
<dbReference type="AlphaFoldDB" id="A0A4C2EI00"/>
<protein>
    <recommendedName>
        <fullName evidence="1">Glutaredoxin-like protein</fullName>
    </recommendedName>
</protein>
<evidence type="ECO:0000256" key="1">
    <source>
        <dbReference type="RuleBase" id="RU363082"/>
    </source>
</evidence>
<proteinExistence type="inferred from homology"/>
<dbReference type="PANTHER" id="PTHR33558:SF1">
    <property type="entry name" value="GLUTAREDOXIN-LIKE PROTEIN C5ORF63 HOMOLOG"/>
    <property type="match status" value="1"/>
</dbReference>
<accession>A0A4C2EI00</accession>
<dbReference type="InterPro" id="IPR036249">
    <property type="entry name" value="Thioredoxin-like_sf"/>
</dbReference>
<evidence type="ECO:0000313" key="2">
    <source>
        <dbReference type="EMBL" id="GCF01509.1"/>
    </source>
</evidence>
<name>A0A4C2EI00_9SACH</name>
<dbReference type="Gene3D" id="3.40.30.10">
    <property type="entry name" value="Glutaredoxin"/>
    <property type="match status" value="1"/>
</dbReference>
<dbReference type="PANTHER" id="PTHR33558">
    <property type="entry name" value="GLUTAREDOXIN-LIKE PROTEIN C5ORF63 HOMOLOG"/>
    <property type="match status" value="1"/>
</dbReference>
<evidence type="ECO:0000313" key="3">
    <source>
        <dbReference type="Proteomes" id="UP000301737"/>
    </source>
</evidence>
<dbReference type="Pfam" id="PF05768">
    <property type="entry name" value="Glrx-like"/>
    <property type="match status" value="1"/>
</dbReference>
<reference evidence="2 3" key="1">
    <citation type="submission" date="2019-01" db="EMBL/GenBank/DDBJ databases">
        <title>Draft Genome Sequencing of Zygosaccharomyces mellis Ca-7.</title>
        <authorList>
            <person name="Shiwa Y."/>
            <person name="Kanesaki Y."/>
            <person name="Ishige T."/>
            <person name="Mura K."/>
            <person name="Hori T."/>
            <person name="Tamura T."/>
        </authorList>
    </citation>
    <scope>NUCLEOTIDE SEQUENCE [LARGE SCALE GENOMIC DNA]</scope>
    <source>
        <strain evidence="2 3">Ca-7</strain>
    </source>
</reference>
<dbReference type="OrthoDB" id="429967at2759"/>
<dbReference type="SUPFAM" id="SSF52833">
    <property type="entry name" value="Thioredoxin-like"/>
    <property type="match status" value="1"/>
</dbReference>
<keyword evidence="1" id="KW-0249">Electron transport</keyword>
<dbReference type="Proteomes" id="UP000301737">
    <property type="component" value="Unassembled WGS sequence"/>
</dbReference>
<dbReference type="InterPro" id="IPR052565">
    <property type="entry name" value="Glutaredoxin-like_YDR286C"/>
</dbReference>
<keyword evidence="3" id="KW-1185">Reference proteome</keyword>
<gene>
    <name evidence="2" type="ORF">ZYGM_000779</name>
</gene>
<dbReference type="EMBL" id="BIMX01000034">
    <property type="protein sequence ID" value="GCF01509.1"/>
    <property type="molecule type" value="Genomic_DNA"/>
</dbReference>
<sequence length="107" mass="12228">MTIYARSFRTASWLLNNSALKVTLFSKSNCGLCEDASNVMGKVLKSSPHVDYSVVKIDDPKNQEWWEKYCCDVPVLHIERPTNEEPLVKVFHRLEEKDVLAKIKGTS</sequence>
<keyword evidence="1" id="KW-0813">Transport</keyword>
<comment type="similarity">
    <text evidence="1">Belongs to the glutaredoxin family.</text>
</comment>
<dbReference type="InterPro" id="IPR008554">
    <property type="entry name" value="Glutaredoxin-like"/>
</dbReference>
<organism evidence="2 3">
    <name type="scientific">Zygosaccharomyces mellis</name>
    <dbReference type="NCBI Taxonomy" id="42258"/>
    <lineage>
        <taxon>Eukaryota</taxon>
        <taxon>Fungi</taxon>
        <taxon>Dikarya</taxon>
        <taxon>Ascomycota</taxon>
        <taxon>Saccharomycotina</taxon>
        <taxon>Saccharomycetes</taxon>
        <taxon>Saccharomycetales</taxon>
        <taxon>Saccharomycetaceae</taxon>
        <taxon>Zygosaccharomyces</taxon>
    </lineage>
</organism>